<dbReference type="PANTHER" id="PTHR42723">
    <property type="entry name" value="CHLOROPHYLL SYNTHASE"/>
    <property type="match status" value="1"/>
</dbReference>
<evidence type="ECO:0008006" key="8">
    <source>
        <dbReference type="Google" id="ProtNLM"/>
    </source>
</evidence>
<dbReference type="CDD" id="cd13965">
    <property type="entry name" value="PT_UbiA_3"/>
    <property type="match status" value="1"/>
</dbReference>
<feature type="transmembrane region" description="Helical" evidence="5">
    <location>
        <begin position="69"/>
        <end position="88"/>
    </location>
</feature>
<evidence type="ECO:0000256" key="2">
    <source>
        <dbReference type="ARBA" id="ARBA00022692"/>
    </source>
</evidence>
<keyword evidence="4 5" id="KW-0472">Membrane</keyword>
<feature type="transmembrane region" description="Helical" evidence="5">
    <location>
        <begin position="25"/>
        <end position="49"/>
    </location>
</feature>
<keyword evidence="2 5" id="KW-0812">Transmembrane</keyword>
<dbReference type="GO" id="GO:0016765">
    <property type="term" value="F:transferase activity, transferring alkyl or aryl (other than methyl) groups"/>
    <property type="evidence" value="ECO:0007669"/>
    <property type="project" value="InterPro"/>
</dbReference>
<dbReference type="InterPro" id="IPR050475">
    <property type="entry name" value="Prenyltransferase_related"/>
</dbReference>
<gene>
    <name evidence="6" type="ORF">BDW02DRAFT_564010</name>
</gene>
<evidence type="ECO:0000256" key="1">
    <source>
        <dbReference type="ARBA" id="ARBA00004141"/>
    </source>
</evidence>
<evidence type="ECO:0000313" key="7">
    <source>
        <dbReference type="Proteomes" id="UP000800040"/>
    </source>
</evidence>
<evidence type="ECO:0000256" key="5">
    <source>
        <dbReference type="SAM" id="Phobius"/>
    </source>
</evidence>
<evidence type="ECO:0000256" key="4">
    <source>
        <dbReference type="ARBA" id="ARBA00023136"/>
    </source>
</evidence>
<feature type="transmembrane region" description="Helical" evidence="5">
    <location>
        <begin position="194"/>
        <end position="211"/>
    </location>
</feature>
<evidence type="ECO:0000313" key="6">
    <source>
        <dbReference type="EMBL" id="KAF1839469.1"/>
    </source>
</evidence>
<keyword evidence="7" id="KW-1185">Reference proteome</keyword>
<protein>
    <recommendedName>
        <fullName evidence="8">UbiA prenyltransferase</fullName>
    </recommendedName>
</protein>
<name>A0A6A5KVP0_9PLEO</name>
<dbReference type="InterPro" id="IPR000537">
    <property type="entry name" value="UbiA_prenyltransferase"/>
</dbReference>
<feature type="transmembrane region" description="Helical" evidence="5">
    <location>
        <begin position="163"/>
        <end position="182"/>
    </location>
</feature>
<dbReference type="AlphaFoldDB" id="A0A6A5KVP0"/>
<dbReference type="OrthoDB" id="434972at2759"/>
<dbReference type="GO" id="GO:0016020">
    <property type="term" value="C:membrane"/>
    <property type="evidence" value="ECO:0007669"/>
    <property type="project" value="UniProtKB-SubCell"/>
</dbReference>
<keyword evidence="3 5" id="KW-1133">Transmembrane helix</keyword>
<accession>A0A6A5KVP0</accession>
<dbReference type="PANTHER" id="PTHR42723:SF1">
    <property type="entry name" value="CHLOROPHYLL SYNTHASE, CHLOROPLASTIC"/>
    <property type="match status" value="1"/>
</dbReference>
<organism evidence="6 7">
    <name type="scientific">Decorospora gaudefroyi</name>
    <dbReference type="NCBI Taxonomy" id="184978"/>
    <lineage>
        <taxon>Eukaryota</taxon>
        <taxon>Fungi</taxon>
        <taxon>Dikarya</taxon>
        <taxon>Ascomycota</taxon>
        <taxon>Pezizomycotina</taxon>
        <taxon>Dothideomycetes</taxon>
        <taxon>Pleosporomycetidae</taxon>
        <taxon>Pleosporales</taxon>
        <taxon>Pleosporineae</taxon>
        <taxon>Pleosporaceae</taxon>
        <taxon>Decorospora</taxon>
    </lineage>
</organism>
<proteinExistence type="predicted"/>
<evidence type="ECO:0000256" key="3">
    <source>
        <dbReference type="ARBA" id="ARBA00022989"/>
    </source>
</evidence>
<dbReference type="Proteomes" id="UP000800040">
    <property type="component" value="Unassembled WGS sequence"/>
</dbReference>
<dbReference type="EMBL" id="ML975245">
    <property type="protein sequence ID" value="KAF1839469.1"/>
    <property type="molecule type" value="Genomic_DNA"/>
</dbReference>
<feature type="transmembrane region" description="Helical" evidence="5">
    <location>
        <begin position="122"/>
        <end position="151"/>
    </location>
</feature>
<dbReference type="Pfam" id="PF01040">
    <property type="entry name" value="UbiA"/>
    <property type="match status" value="1"/>
</dbReference>
<sequence length="367" mass="39243">MRYPKRDPNTTTPPQPTINYHLQTLYLFTASDLPTFLLPTTLFGLSAALSGPLLTHTTATTSTSLFQTLLRIPPTLILLWTNLLLFTISNQRSTAAIAEDSANKPYRPLPAGRLTQAQATHLLLVLTPLVLGIGYAAGIVTETLLLMVVGWMYNDLGGCEAHFLLRNGLSTVGYGIFLAVAMRGMVCGVLKEDGIRWLVLVTLVMFFSQHVCDFKDALGDRVRGRRSAPIVLGDGVARWSVAVPVLGASVVCPAFFGLGWASFAGTMAVGGVVAGRVLMYRDVESDEVTWKLWALWTCVLFSLPVVKNPEVLCGAWDVVRAAVCPGGAWPGGFKGVAASGVAMIVEGKRMFASPSGVDNGTLSVIGS</sequence>
<reference evidence="6" key="1">
    <citation type="submission" date="2020-01" db="EMBL/GenBank/DDBJ databases">
        <authorList>
            <consortium name="DOE Joint Genome Institute"/>
            <person name="Haridas S."/>
            <person name="Albert R."/>
            <person name="Binder M."/>
            <person name="Bloem J."/>
            <person name="Labutti K."/>
            <person name="Salamov A."/>
            <person name="Andreopoulos B."/>
            <person name="Baker S.E."/>
            <person name="Barry K."/>
            <person name="Bills G."/>
            <person name="Bluhm B.H."/>
            <person name="Cannon C."/>
            <person name="Castanera R."/>
            <person name="Culley D.E."/>
            <person name="Daum C."/>
            <person name="Ezra D."/>
            <person name="Gonzalez J.B."/>
            <person name="Henrissat B."/>
            <person name="Kuo A."/>
            <person name="Liang C."/>
            <person name="Lipzen A."/>
            <person name="Lutzoni F."/>
            <person name="Magnuson J."/>
            <person name="Mondo S."/>
            <person name="Nolan M."/>
            <person name="Ohm R."/>
            <person name="Pangilinan J."/>
            <person name="Park H.-J."/>
            <person name="Ramirez L."/>
            <person name="Alfaro M."/>
            <person name="Sun H."/>
            <person name="Tritt A."/>
            <person name="Yoshinaga Y."/>
            <person name="Zwiers L.-H."/>
            <person name="Turgeon B.G."/>
            <person name="Goodwin S.B."/>
            <person name="Spatafora J.W."/>
            <person name="Crous P.W."/>
            <person name="Grigoriev I.V."/>
        </authorList>
    </citation>
    <scope>NUCLEOTIDE SEQUENCE</scope>
    <source>
        <strain evidence="6">P77</strain>
    </source>
</reference>
<comment type="subcellular location">
    <subcellularLocation>
        <location evidence="1">Membrane</location>
        <topology evidence="1">Multi-pass membrane protein</topology>
    </subcellularLocation>
</comment>